<evidence type="ECO:0000313" key="2">
    <source>
        <dbReference type="Proteomes" id="UP001055811"/>
    </source>
</evidence>
<comment type="caution">
    <text evidence="1">The sequence shown here is derived from an EMBL/GenBank/DDBJ whole genome shotgun (WGS) entry which is preliminary data.</text>
</comment>
<keyword evidence="2" id="KW-1185">Reference proteome</keyword>
<gene>
    <name evidence="1" type="ORF">L2E82_46326</name>
</gene>
<protein>
    <submittedName>
        <fullName evidence="1">Uncharacterized protein</fullName>
    </submittedName>
</protein>
<name>A0ACB8YTQ2_CICIN</name>
<evidence type="ECO:0000313" key="1">
    <source>
        <dbReference type="EMBL" id="KAI3688621.1"/>
    </source>
</evidence>
<organism evidence="1 2">
    <name type="scientific">Cichorium intybus</name>
    <name type="common">Chicory</name>
    <dbReference type="NCBI Taxonomy" id="13427"/>
    <lineage>
        <taxon>Eukaryota</taxon>
        <taxon>Viridiplantae</taxon>
        <taxon>Streptophyta</taxon>
        <taxon>Embryophyta</taxon>
        <taxon>Tracheophyta</taxon>
        <taxon>Spermatophyta</taxon>
        <taxon>Magnoliopsida</taxon>
        <taxon>eudicotyledons</taxon>
        <taxon>Gunneridae</taxon>
        <taxon>Pentapetalae</taxon>
        <taxon>asterids</taxon>
        <taxon>campanulids</taxon>
        <taxon>Asterales</taxon>
        <taxon>Asteraceae</taxon>
        <taxon>Cichorioideae</taxon>
        <taxon>Cichorieae</taxon>
        <taxon>Cichoriinae</taxon>
        <taxon>Cichorium</taxon>
    </lineage>
</organism>
<reference evidence="2" key="1">
    <citation type="journal article" date="2022" name="Mol. Ecol. Resour.">
        <title>The genomes of chicory, endive, great burdock and yacon provide insights into Asteraceae palaeo-polyploidization history and plant inulin production.</title>
        <authorList>
            <person name="Fan W."/>
            <person name="Wang S."/>
            <person name="Wang H."/>
            <person name="Wang A."/>
            <person name="Jiang F."/>
            <person name="Liu H."/>
            <person name="Zhao H."/>
            <person name="Xu D."/>
            <person name="Zhang Y."/>
        </authorList>
    </citation>
    <scope>NUCLEOTIDE SEQUENCE [LARGE SCALE GENOMIC DNA]</scope>
    <source>
        <strain evidence="2">cv. Punajuju</strain>
    </source>
</reference>
<accession>A0ACB8YTQ2</accession>
<dbReference type="EMBL" id="CM042017">
    <property type="protein sequence ID" value="KAI3688621.1"/>
    <property type="molecule type" value="Genomic_DNA"/>
</dbReference>
<sequence>MWGIMKMEITGDVAEAYDNSPETTIPLDIGDNDDIVMGDKATAMILICLLRQQEILKDFILITSDNWLGGDDTKKRYINGSILD</sequence>
<dbReference type="Proteomes" id="UP001055811">
    <property type="component" value="Linkage Group LG09"/>
</dbReference>
<proteinExistence type="predicted"/>
<reference evidence="1 2" key="2">
    <citation type="journal article" date="2022" name="Mol. Ecol. Resour.">
        <title>The genomes of chicory, endive, great burdock and yacon provide insights into Asteraceae paleo-polyploidization history and plant inulin production.</title>
        <authorList>
            <person name="Fan W."/>
            <person name="Wang S."/>
            <person name="Wang H."/>
            <person name="Wang A."/>
            <person name="Jiang F."/>
            <person name="Liu H."/>
            <person name="Zhao H."/>
            <person name="Xu D."/>
            <person name="Zhang Y."/>
        </authorList>
    </citation>
    <scope>NUCLEOTIDE SEQUENCE [LARGE SCALE GENOMIC DNA]</scope>
    <source>
        <strain evidence="2">cv. Punajuju</strain>
        <tissue evidence="1">Leaves</tissue>
    </source>
</reference>